<comment type="caution">
    <text evidence="1">The sequence shown here is derived from an EMBL/GenBank/DDBJ whole genome shotgun (WGS) entry which is preliminary data.</text>
</comment>
<accession>A0ABU6V1Y9</accession>
<proteinExistence type="predicted"/>
<sequence length="204" mass="22322">MLLIIQKFNATIPGDSLLPGNKNPDWLTFSGEGPFVIFDVPNVTGRKLKSVMLCIVYSSSSNNVSSEEGPIIKNLCIINHTKTTPFLYDGDTLASLSDEEWQKVISNLQADDKVQIVVASGLGFTVKKTAVYLIYAAENMNVHDVGENHLDRIRPVAVYMRSKTCSVDRGVSKEAWKSAPSGLSFTKEMTTDNQAPGSSQCKCI</sequence>
<reference evidence="1 2" key="1">
    <citation type="journal article" date="2023" name="Plants (Basel)">
        <title>Bridging the Gap: Combining Genomics and Transcriptomics Approaches to Understand Stylosanthes scabra, an Orphan Legume from the Brazilian Caatinga.</title>
        <authorList>
            <person name="Ferreira-Neto J.R.C."/>
            <person name="da Silva M.D."/>
            <person name="Binneck E."/>
            <person name="de Melo N.F."/>
            <person name="da Silva R.H."/>
            <person name="de Melo A.L.T.M."/>
            <person name="Pandolfi V."/>
            <person name="Bustamante F.O."/>
            <person name="Brasileiro-Vidal A.C."/>
            <person name="Benko-Iseppon A.M."/>
        </authorList>
    </citation>
    <scope>NUCLEOTIDE SEQUENCE [LARGE SCALE GENOMIC DNA]</scope>
    <source>
        <tissue evidence="1">Leaves</tissue>
    </source>
</reference>
<protein>
    <submittedName>
        <fullName evidence="1">Uncharacterized protein</fullName>
    </submittedName>
</protein>
<name>A0ABU6V1Y9_9FABA</name>
<dbReference type="Proteomes" id="UP001341840">
    <property type="component" value="Unassembled WGS sequence"/>
</dbReference>
<gene>
    <name evidence="1" type="ORF">PIB30_001781</name>
</gene>
<evidence type="ECO:0000313" key="2">
    <source>
        <dbReference type="Proteomes" id="UP001341840"/>
    </source>
</evidence>
<dbReference type="EMBL" id="JASCZI010151038">
    <property type="protein sequence ID" value="MED6167359.1"/>
    <property type="molecule type" value="Genomic_DNA"/>
</dbReference>
<organism evidence="1 2">
    <name type="scientific">Stylosanthes scabra</name>
    <dbReference type="NCBI Taxonomy" id="79078"/>
    <lineage>
        <taxon>Eukaryota</taxon>
        <taxon>Viridiplantae</taxon>
        <taxon>Streptophyta</taxon>
        <taxon>Embryophyta</taxon>
        <taxon>Tracheophyta</taxon>
        <taxon>Spermatophyta</taxon>
        <taxon>Magnoliopsida</taxon>
        <taxon>eudicotyledons</taxon>
        <taxon>Gunneridae</taxon>
        <taxon>Pentapetalae</taxon>
        <taxon>rosids</taxon>
        <taxon>fabids</taxon>
        <taxon>Fabales</taxon>
        <taxon>Fabaceae</taxon>
        <taxon>Papilionoideae</taxon>
        <taxon>50 kb inversion clade</taxon>
        <taxon>dalbergioids sensu lato</taxon>
        <taxon>Dalbergieae</taxon>
        <taxon>Pterocarpus clade</taxon>
        <taxon>Stylosanthes</taxon>
    </lineage>
</organism>
<evidence type="ECO:0000313" key="1">
    <source>
        <dbReference type="EMBL" id="MED6167359.1"/>
    </source>
</evidence>
<keyword evidence="2" id="KW-1185">Reference proteome</keyword>